<proteinExistence type="predicted"/>
<dbReference type="Proteomes" id="UP000593566">
    <property type="component" value="Unassembled WGS sequence"/>
</dbReference>
<comment type="caution">
    <text evidence="3">The sequence shown here is derived from an EMBL/GenBank/DDBJ whole genome shotgun (WGS) entry which is preliminary data.</text>
</comment>
<dbReference type="EMBL" id="JACCJB010000002">
    <property type="protein sequence ID" value="KAF6229985.1"/>
    <property type="molecule type" value="Genomic_DNA"/>
</dbReference>
<evidence type="ECO:0000313" key="4">
    <source>
        <dbReference type="Proteomes" id="UP000593566"/>
    </source>
</evidence>
<organism evidence="3 4">
    <name type="scientific">Letharia lupina</name>
    <dbReference type="NCBI Taxonomy" id="560253"/>
    <lineage>
        <taxon>Eukaryota</taxon>
        <taxon>Fungi</taxon>
        <taxon>Dikarya</taxon>
        <taxon>Ascomycota</taxon>
        <taxon>Pezizomycotina</taxon>
        <taxon>Lecanoromycetes</taxon>
        <taxon>OSLEUM clade</taxon>
        <taxon>Lecanoromycetidae</taxon>
        <taxon>Lecanorales</taxon>
        <taxon>Lecanorineae</taxon>
        <taxon>Parmeliaceae</taxon>
        <taxon>Letharia</taxon>
    </lineage>
</organism>
<accession>A0A8H6FK54</accession>
<dbReference type="Gene3D" id="3.40.50.300">
    <property type="entry name" value="P-loop containing nucleotide triphosphate hydrolases"/>
    <property type="match status" value="1"/>
</dbReference>
<protein>
    <submittedName>
        <fullName evidence="3">Uncharacterized protein</fullName>
    </submittedName>
</protein>
<keyword evidence="1" id="KW-0175">Coiled coil</keyword>
<dbReference type="RefSeq" id="XP_037157242.1">
    <property type="nucleotide sequence ID" value="XM_037295241.1"/>
</dbReference>
<gene>
    <name evidence="3" type="ORF">HO133_004323</name>
</gene>
<sequence>MPATQNPTNTDNVRIAEITTVYGEICAKHYEAFSTERTETPGVGEHSFSTALIEELLKRADEPFNTSQLHYRIVTRLRTWAPDRYEEQREHPVLGVMGEGGQRNDSIRLVFYRKHSVNLIAEVADVGEGQYVAIVNGETVTSIDTPGFDDTYLSDGEVLERIAMSLFTHYKGGHKLSGLLFLQDINMRRMMNTALSNLDMFHHLCGDQSLKNVMFLTTKWDKASTSFAQKHEGLTKNVWSGMIELGCSRPKRLGGVANHSSGIVDPISDVIARVLNFQPSWLQIQRQLGSGKHILDTTAGQKVDQDLSLEIKKTQDSFNSTLAQIEKSHEDTIRAALRDEADEYVRELAEAQEHKKATEASFEKVMKAEEERLMKVEKERRRKMEEERREKEQEEWNNKVYRYGIDAVLGAGGWMLFEGIGTQIQMAGSLLKDGGLFTPVHCSEAPKSRTADKQEFDQPRHVQDHHRGKFAVNRGGHSQSLGSGRKTLHRIYKNPRSVVG</sequence>
<reference evidence="3 4" key="1">
    <citation type="journal article" date="2020" name="Genomics">
        <title>Complete, high-quality genomes from long-read metagenomic sequencing of two wolf lichen thalli reveals enigmatic genome architecture.</title>
        <authorList>
            <person name="McKenzie S.K."/>
            <person name="Walston R.F."/>
            <person name="Allen J.L."/>
        </authorList>
    </citation>
    <scope>NUCLEOTIDE SEQUENCE [LARGE SCALE GENOMIC DNA]</scope>
    <source>
        <strain evidence="3">WasteWater1</strain>
    </source>
</reference>
<name>A0A8H6FK54_9LECA</name>
<dbReference type="GeneID" id="59332731"/>
<feature type="coiled-coil region" evidence="1">
    <location>
        <begin position="334"/>
        <end position="395"/>
    </location>
</feature>
<evidence type="ECO:0000256" key="1">
    <source>
        <dbReference type="SAM" id="Coils"/>
    </source>
</evidence>
<feature type="region of interest" description="Disordered" evidence="2">
    <location>
        <begin position="468"/>
        <end position="487"/>
    </location>
</feature>
<dbReference type="AlphaFoldDB" id="A0A8H6FK54"/>
<dbReference type="InterPro" id="IPR027417">
    <property type="entry name" value="P-loop_NTPase"/>
</dbReference>
<evidence type="ECO:0000256" key="2">
    <source>
        <dbReference type="SAM" id="MobiDB-lite"/>
    </source>
</evidence>
<dbReference type="SUPFAM" id="SSF52540">
    <property type="entry name" value="P-loop containing nucleoside triphosphate hydrolases"/>
    <property type="match status" value="1"/>
</dbReference>
<evidence type="ECO:0000313" key="3">
    <source>
        <dbReference type="EMBL" id="KAF6229985.1"/>
    </source>
</evidence>
<keyword evidence="4" id="KW-1185">Reference proteome</keyword>